<dbReference type="Pfam" id="PF03567">
    <property type="entry name" value="Sulfotransfer_2"/>
    <property type="match status" value="1"/>
</dbReference>
<dbReference type="GO" id="GO:0030166">
    <property type="term" value="P:proteoglycan biosynthetic process"/>
    <property type="evidence" value="ECO:0007669"/>
    <property type="project" value="TreeGrafter"/>
</dbReference>
<dbReference type="GO" id="GO:0000139">
    <property type="term" value="C:Golgi membrane"/>
    <property type="evidence" value="ECO:0007669"/>
    <property type="project" value="UniProtKB-SubCell"/>
</dbReference>
<dbReference type="InterPro" id="IPR005331">
    <property type="entry name" value="Sulfotransferase"/>
</dbReference>
<sequence length="135" mass="15666">MCYRLFLGIPGPTDTQDWLTSQQCDKATLNSTHLKYNLFHSENRLSPEVPGQLFVAHNHKCIYYEVPKVCCSNWKRILLLLTINLNMEASEAKNETVHNTALILRLCSYSPDQQVELLTSYKKVMFTRDSLEWLV</sequence>
<keyword evidence="10 11" id="KW-0119">Carbohydrate metabolism</keyword>
<dbReference type="PANTHER" id="PTHR12137:SF15">
    <property type="entry name" value="CARBOHYDRATE SULFOTRANSFERASE"/>
    <property type="match status" value="1"/>
</dbReference>
<protein>
    <recommendedName>
        <fullName evidence="11">Carbohydrate sulfotransferase</fullName>
        <ecNumber evidence="11">2.8.2.-</ecNumber>
    </recommendedName>
</protein>
<evidence type="ECO:0000256" key="6">
    <source>
        <dbReference type="ARBA" id="ARBA00022989"/>
    </source>
</evidence>
<keyword evidence="6" id="KW-1133">Transmembrane helix</keyword>
<keyword evidence="4" id="KW-0812">Transmembrane</keyword>
<gene>
    <name evidence="12" type="ORF">G0U57_014583</name>
</gene>
<reference evidence="12 13" key="1">
    <citation type="journal article" date="2020" name="G3 (Bethesda)">
        <title>Draft Genome of the Common Snapping Turtle, Chelydra serpentina, a Model for Phenotypic Plasticity in Reptiles.</title>
        <authorList>
            <person name="Das D."/>
            <person name="Singh S.K."/>
            <person name="Bierstedt J."/>
            <person name="Erickson A."/>
            <person name="Galli G.L.J."/>
            <person name="Crossley D.A. 2nd"/>
            <person name="Rhen T."/>
        </authorList>
    </citation>
    <scope>NUCLEOTIDE SEQUENCE [LARGE SCALE GENOMIC DNA]</scope>
    <source>
        <strain evidence="12">KW</strain>
    </source>
</reference>
<dbReference type="EMBL" id="JAHGAV010000042">
    <property type="protein sequence ID" value="KAG6935633.1"/>
    <property type="molecule type" value="Genomic_DNA"/>
</dbReference>
<keyword evidence="8" id="KW-0472">Membrane</keyword>
<evidence type="ECO:0000256" key="1">
    <source>
        <dbReference type="ARBA" id="ARBA00004323"/>
    </source>
</evidence>
<proteinExistence type="inferred from homology"/>
<evidence type="ECO:0000256" key="5">
    <source>
        <dbReference type="ARBA" id="ARBA00022968"/>
    </source>
</evidence>
<evidence type="ECO:0000256" key="7">
    <source>
        <dbReference type="ARBA" id="ARBA00023034"/>
    </source>
</evidence>
<evidence type="ECO:0000256" key="9">
    <source>
        <dbReference type="ARBA" id="ARBA00023180"/>
    </source>
</evidence>
<dbReference type="Proteomes" id="UP000765507">
    <property type="component" value="Unassembled WGS sequence"/>
</dbReference>
<keyword evidence="3 11" id="KW-0808">Transferase</keyword>
<dbReference type="GO" id="GO:0008146">
    <property type="term" value="F:sulfotransferase activity"/>
    <property type="evidence" value="ECO:0007669"/>
    <property type="project" value="InterPro"/>
</dbReference>
<keyword evidence="7 11" id="KW-0333">Golgi apparatus</keyword>
<dbReference type="PANTHER" id="PTHR12137">
    <property type="entry name" value="CARBOHYDRATE SULFOTRANSFERASE"/>
    <property type="match status" value="1"/>
</dbReference>
<dbReference type="AlphaFoldDB" id="A0A8T1T489"/>
<evidence type="ECO:0000256" key="10">
    <source>
        <dbReference type="ARBA" id="ARBA00023277"/>
    </source>
</evidence>
<keyword evidence="5 11" id="KW-0735">Signal-anchor</keyword>
<organism evidence="12 13">
    <name type="scientific">Chelydra serpentina</name>
    <name type="common">Snapping turtle</name>
    <name type="synonym">Testudo serpentina</name>
    <dbReference type="NCBI Taxonomy" id="8475"/>
    <lineage>
        <taxon>Eukaryota</taxon>
        <taxon>Metazoa</taxon>
        <taxon>Chordata</taxon>
        <taxon>Craniata</taxon>
        <taxon>Vertebrata</taxon>
        <taxon>Euteleostomi</taxon>
        <taxon>Archelosauria</taxon>
        <taxon>Testudinata</taxon>
        <taxon>Testudines</taxon>
        <taxon>Cryptodira</taxon>
        <taxon>Durocryptodira</taxon>
        <taxon>Americhelydia</taxon>
        <taxon>Chelydroidea</taxon>
        <taxon>Chelydridae</taxon>
        <taxon>Chelydra</taxon>
    </lineage>
</organism>
<dbReference type="InterPro" id="IPR018011">
    <property type="entry name" value="Carb_sulfotrans_8-10"/>
</dbReference>
<comment type="caution">
    <text evidence="12">The sequence shown here is derived from an EMBL/GenBank/DDBJ whole genome shotgun (WGS) entry which is preliminary data.</text>
</comment>
<evidence type="ECO:0000313" key="13">
    <source>
        <dbReference type="Proteomes" id="UP000765507"/>
    </source>
</evidence>
<evidence type="ECO:0000256" key="2">
    <source>
        <dbReference type="ARBA" id="ARBA00006339"/>
    </source>
</evidence>
<dbReference type="GO" id="GO:0016051">
    <property type="term" value="P:carbohydrate biosynthetic process"/>
    <property type="evidence" value="ECO:0007669"/>
    <property type="project" value="InterPro"/>
</dbReference>
<name>A0A8T1T489_CHESE</name>
<evidence type="ECO:0000313" key="12">
    <source>
        <dbReference type="EMBL" id="KAG6935633.1"/>
    </source>
</evidence>
<evidence type="ECO:0000256" key="3">
    <source>
        <dbReference type="ARBA" id="ARBA00022679"/>
    </source>
</evidence>
<keyword evidence="9 11" id="KW-0325">Glycoprotein</keyword>
<evidence type="ECO:0000256" key="8">
    <source>
        <dbReference type="ARBA" id="ARBA00023136"/>
    </source>
</evidence>
<evidence type="ECO:0000256" key="11">
    <source>
        <dbReference type="RuleBase" id="RU364020"/>
    </source>
</evidence>
<keyword evidence="13" id="KW-1185">Reference proteome</keyword>
<comment type="similarity">
    <text evidence="2 11">Belongs to the sulfotransferase 2 family.</text>
</comment>
<comment type="subcellular location">
    <subcellularLocation>
        <location evidence="1 11">Golgi apparatus membrane</location>
        <topology evidence="1 11">Single-pass type II membrane protein</topology>
    </subcellularLocation>
</comment>
<accession>A0A8T1T489</accession>
<evidence type="ECO:0000256" key="4">
    <source>
        <dbReference type="ARBA" id="ARBA00022692"/>
    </source>
</evidence>
<dbReference type="EC" id="2.8.2.-" evidence="11"/>
<dbReference type="OrthoDB" id="2019940at2759"/>